<keyword evidence="1" id="KW-1133">Transmembrane helix</keyword>
<evidence type="ECO:0000256" key="1">
    <source>
        <dbReference type="SAM" id="Phobius"/>
    </source>
</evidence>
<dbReference type="AlphaFoldDB" id="A0A5C3KYH1"/>
<dbReference type="EMBL" id="ML210187">
    <property type="protein sequence ID" value="TFK25325.1"/>
    <property type="molecule type" value="Genomic_DNA"/>
</dbReference>
<dbReference type="Proteomes" id="UP000307440">
    <property type="component" value="Unassembled WGS sequence"/>
</dbReference>
<dbReference type="STRING" id="230819.A0A5C3KYH1"/>
<gene>
    <name evidence="2" type="ORF">FA15DRAFT_668551</name>
</gene>
<name>A0A5C3KYH1_COPMA</name>
<protein>
    <recommendedName>
        <fullName evidence="4">G-protein coupled receptors family 3 profile domain-containing protein</fullName>
    </recommendedName>
</protein>
<sequence length="291" mass="31968">MSSYSGLFTAFITLQLFGLFGCLIIFITALAVKSVPRQTIWFSFVLSWFLSTISYVLLFISGHATNPEPPYALCLTQASLIYASPVMTSATTLALVLQVYFNVKNQFSNVEIRGQRMTMRVLLGVPYLMYLAMFLGCLGAGLLIPGTVQKDPNRFYCNLVTRIPSRISSITVATLMVPTTGLAVATFWLLKGNWSSLKESITRVLAFSVIGLMAMALGVVFASISGREPELNMILATVPALVVIVFGTQKDLIDAWMFWRQKKHSSTGVDDAECTSNSRTRLVLTSVQTAP</sequence>
<feature type="transmembrane region" description="Helical" evidence="1">
    <location>
        <begin position="39"/>
        <end position="60"/>
    </location>
</feature>
<organism evidence="2 3">
    <name type="scientific">Coprinopsis marcescibilis</name>
    <name type="common">Agaric fungus</name>
    <name type="synonym">Psathyrella marcescibilis</name>
    <dbReference type="NCBI Taxonomy" id="230819"/>
    <lineage>
        <taxon>Eukaryota</taxon>
        <taxon>Fungi</taxon>
        <taxon>Dikarya</taxon>
        <taxon>Basidiomycota</taxon>
        <taxon>Agaricomycotina</taxon>
        <taxon>Agaricomycetes</taxon>
        <taxon>Agaricomycetidae</taxon>
        <taxon>Agaricales</taxon>
        <taxon>Agaricineae</taxon>
        <taxon>Psathyrellaceae</taxon>
        <taxon>Coprinopsis</taxon>
    </lineage>
</organism>
<feature type="transmembrane region" description="Helical" evidence="1">
    <location>
        <begin position="202"/>
        <end position="225"/>
    </location>
</feature>
<reference evidence="2 3" key="1">
    <citation type="journal article" date="2019" name="Nat. Ecol. Evol.">
        <title>Megaphylogeny resolves global patterns of mushroom evolution.</title>
        <authorList>
            <person name="Varga T."/>
            <person name="Krizsan K."/>
            <person name="Foldi C."/>
            <person name="Dima B."/>
            <person name="Sanchez-Garcia M."/>
            <person name="Sanchez-Ramirez S."/>
            <person name="Szollosi G.J."/>
            <person name="Szarkandi J.G."/>
            <person name="Papp V."/>
            <person name="Albert L."/>
            <person name="Andreopoulos W."/>
            <person name="Angelini C."/>
            <person name="Antonin V."/>
            <person name="Barry K.W."/>
            <person name="Bougher N.L."/>
            <person name="Buchanan P."/>
            <person name="Buyck B."/>
            <person name="Bense V."/>
            <person name="Catcheside P."/>
            <person name="Chovatia M."/>
            <person name="Cooper J."/>
            <person name="Damon W."/>
            <person name="Desjardin D."/>
            <person name="Finy P."/>
            <person name="Geml J."/>
            <person name="Haridas S."/>
            <person name="Hughes K."/>
            <person name="Justo A."/>
            <person name="Karasinski D."/>
            <person name="Kautmanova I."/>
            <person name="Kiss B."/>
            <person name="Kocsube S."/>
            <person name="Kotiranta H."/>
            <person name="LaButti K.M."/>
            <person name="Lechner B.E."/>
            <person name="Liimatainen K."/>
            <person name="Lipzen A."/>
            <person name="Lukacs Z."/>
            <person name="Mihaltcheva S."/>
            <person name="Morgado L.N."/>
            <person name="Niskanen T."/>
            <person name="Noordeloos M.E."/>
            <person name="Ohm R.A."/>
            <person name="Ortiz-Santana B."/>
            <person name="Ovrebo C."/>
            <person name="Racz N."/>
            <person name="Riley R."/>
            <person name="Savchenko A."/>
            <person name="Shiryaev A."/>
            <person name="Soop K."/>
            <person name="Spirin V."/>
            <person name="Szebenyi C."/>
            <person name="Tomsovsky M."/>
            <person name="Tulloss R.E."/>
            <person name="Uehling J."/>
            <person name="Grigoriev I.V."/>
            <person name="Vagvolgyi C."/>
            <person name="Papp T."/>
            <person name="Martin F.M."/>
            <person name="Miettinen O."/>
            <person name="Hibbett D.S."/>
            <person name="Nagy L.G."/>
        </authorList>
    </citation>
    <scope>NUCLEOTIDE SEQUENCE [LARGE SCALE GENOMIC DNA]</scope>
    <source>
        <strain evidence="2 3">CBS 121175</strain>
    </source>
</reference>
<keyword evidence="1" id="KW-0812">Transmembrane</keyword>
<feature type="transmembrane region" description="Helical" evidence="1">
    <location>
        <begin position="231"/>
        <end position="253"/>
    </location>
</feature>
<feature type="transmembrane region" description="Helical" evidence="1">
    <location>
        <begin position="121"/>
        <end position="147"/>
    </location>
</feature>
<feature type="transmembrane region" description="Helical" evidence="1">
    <location>
        <begin position="80"/>
        <end position="101"/>
    </location>
</feature>
<keyword evidence="1" id="KW-0472">Membrane</keyword>
<feature type="transmembrane region" description="Helical" evidence="1">
    <location>
        <begin position="6"/>
        <end position="32"/>
    </location>
</feature>
<accession>A0A5C3KYH1</accession>
<evidence type="ECO:0000313" key="3">
    <source>
        <dbReference type="Proteomes" id="UP000307440"/>
    </source>
</evidence>
<dbReference type="OrthoDB" id="3259067at2759"/>
<keyword evidence="3" id="KW-1185">Reference proteome</keyword>
<feature type="transmembrane region" description="Helical" evidence="1">
    <location>
        <begin position="167"/>
        <end position="190"/>
    </location>
</feature>
<evidence type="ECO:0000313" key="2">
    <source>
        <dbReference type="EMBL" id="TFK25325.1"/>
    </source>
</evidence>
<proteinExistence type="predicted"/>
<evidence type="ECO:0008006" key="4">
    <source>
        <dbReference type="Google" id="ProtNLM"/>
    </source>
</evidence>